<organism evidence="1 2">
    <name type="scientific">Erythrobacter aureus</name>
    <dbReference type="NCBI Taxonomy" id="2182384"/>
    <lineage>
        <taxon>Bacteria</taxon>
        <taxon>Pseudomonadati</taxon>
        <taxon>Pseudomonadota</taxon>
        <taxon>Alphaproteobacteria</taxon>
        <taxon>Sphingomonadales</taxon>
        <taxon>Erythrobacteraceae</taxon>
        <taxon>Erythrobacter/Porphyrobacter group</taxon>
        <taxon>Erythrobacter</taxon>
    </lineage>
</organism>
<dbReference type="RefSeq" id="WP_115418242.1">
    <property type="nucleotide sequence ID" value="NZ_CP031358.1"/>
</dbReference>
<dbReference type="Proteomes" id="UP000254508">
    <property type="component" value="Plasmid unnamed"/>
</dbReference>
<name>A0A345YJ27_9SPHN</name>
<keyword evidence="1" id="KW-0614">Plasmid</keyword>
<proteinExistence type="predicted"/>
<evidence type="ECO:0000313" key="2">
    <source>
        <dbReference type="Proteomes" id="UP000254508"/>
    </source>
</evidence>
<accession>A0A345YJ27</accession>
<keyword evidence="2" id="KW-1185">Reference proteome</keyword>
<evidence type="ECO:0000313" key="1">
    <source>
        <dbReference type="EMBL" id="AXK43929.1"/>
    </source>
</evidence>
<sequence>MNQVLPDLSVIGQSIEASMASAEAARTAIADRFTEESVPASKIGEQAGPVHAASLQVWNEVASRAGVPTVEAKLIADIPMSVLNEGLFYWDQVSAPLDDERHASVIAAIDYAKTGGFWRTDLCAHGWVKAQISETGSFELETTFSLDDPRIMDIHFGMPSVTILARPTLTPVRVNGWPVEFRVFFGGAAAEDGAVSFYYPQAGDIDVTPELEAAAQQAREYGAAMYAKRKELGLIPWLPGLSEPDDQIGASIDFMLTEERGLVMIDAGPGFGHGAHPCCFIDSPVEGIRWKLADGVQPR</sequence>
<dbReference type="KEGG" id="err:DVR09_15860"/>
<dbReference type="EMBL" id="CP031358">
    <property type="protein sequence ID" value="AXK43929.1"/>
    <property type="molecule type" value="Genomic_DNA"/>
</dbReference>
<geneLocation type="plasmid" evidence="1 2">
    <name>unnamed</name>
</geneLocation>
<gene>
    <name evidence="1" type="ORF">DVR09_15860</name>
</gene>
<reference evidence="1 2" key="1">
    <citation type="submission" date="2018-07" db="EMBL/GenBank/DDBJ databases">
        <title>Genome sequence of Erythrobacter strain YH-07, an antagonistic bacterium isolated from Yellow Sea.</title>
        <authorList>
            <person name="Tang T."/>
            <person name="Liu Q."/>
            <person name="Sun X."/>
        </authorList>
    </citation>
    <scope>NUCLEOTIDE SEQUENCE [LARGE SCALE GENOMIC DNA]</scope>
    <source>
        <strain evidence="1 2">YH-07</strain>
        <plasmid evidence="1 2">unnamed</plasmid>
    </source>
</reference>
<dbReference type="AlphaFoldDB" id="A0A345YJ27"/>
<protein>
    <submittedName>
        <fullName evidence="1">Uncharacterized protein</fullName>
    </submittedName>
</protein>